<gene>
    <name evidence="2" type="ORF">TTHERM_000267889</name>
</gene>
<feature type="transmembrane region" description="Helical" evidence="1">
    <location>
        <begin position="211"/>
        <end position="233"/>
    </location>
</feature>
<proteinExistence type="predicted"/>
<dbReference type="InParanoid" id="W7XCU3"/>
<keyword evidence="3" id="KW-1185">Reference proteome</keyword>
<dbReference type="EMBL" id="GG662703">
    <property type="protein sequence ID" value="EWS74383.1"/>
    <property type="molecule type" value="Genomic_DNA"/>
</dbReference>
<name>W7XCU3_TETTS</name>
<reference evidence="3" key="1">
    <citation type="journal article" date="2006" name="PLoS Biol.">
        <title>Macronuclear genome sequence of the ciliate Tetrahymena thermophila, a model eukaryote.</title>
        <authorList>
            <person name="Eisen J.A."/>
            <person name="Coyne R.S."/>
            <person name="Wu M."/>
            <person name="Wu D."/>
            <person name="Thiagarajan M."/>
            <person name="Wortman J.R."/>
            <person name="Badger J.H."/>
            <person name="Ren Q."/>
            <person name="Amedeo P."/>
            <person name="Jones K.M."/>
            <person name="Tallon L.J."/>
            <person name="Delcher A.L."/>
            <person name="Salzberg S.L."/>
            <person name="Silva J.C."/>
            <person name="Haas B.J."/>
            <person name="Majoros W.H."/>
            <person name="Farzad M."/>
            <person name="Carlton J.M."/>
            <person name="Smith R.K. Jr."/>
            <person name="Garg J."/>
            <person name="Pearlman R.E."/>
            <person name="Karrer K.M."/>
            <person name="Sun L."/>
            <person name="Manning G."/>
            <person name="Elde N.C."/>
            <person name="Turkewitz A.P."/>
            <person name="Asai D.J."/>
            <person name="Wilkes D.E."/>
            <person name="Wang Y."/>
            <person name="Cai H."/>
            <person name="Collins K."/>
            <person name="Stewart B.A."/>
            <person name="Lee S.R."/>
            <person name="Wilamowska K."/>
            <person name="Weinberg Z."/>
            <person name="Ruzzo W.L."/>
            <person name="Wloga D."/>
            <person name="Gaertig J."/>
            <person name="Frankel J."/>
            <person name="Tsao C.-C."/>
            <person name="Gorovsky M.A."/>
            <person name="Keeling P.J."/>
            <person name="Waller R.F."/>
            <person name="Patron N.J."/>
            <person name="Cherry J.M."/>
            <person name="Stover N.A."/>
            <person name="Krieger C.J."/>
            <person name="del Toro C."/>
            <person name="Ryder H.F."/>
            <person name="Williamson S.C."/>
            <person name="Barbeau R.A."/>
            <person name="Hamilton E.P."/>
            <person name="Orias E."/>
        </authorList>
    </citation>
    <scope>NUCLEOTIDE SEQUENCE [LARGE SCALE GENOMIC DNA]</scope>
    <source>
        <strain evidence="3">SB210</strain>
    </source>
</reference>
<dbReference type="KEGG" id="tet:TTHERM_000267889"/>
<evidence type="ECO:0000256" key="1">
    <source>
        <dbReference type="SAM" id="Phobius"/>
    </source>
</evidence>
<keyword evidence="1 2" id="KW-0812">Transmembrane</keyword>
<accession>W7XCU3</accession>
<dbReference type="GeneID" id="24438115"/>
<organism evidence="2 3">
    <name type="scientific">Tetrahymena thermophila (strain SB210)</name>
    <dbReference type="NCBI Taxonomy" id="312017"/>
    <lineage>
        <taxon>Eukaryota</taxon>
        <taxon>Sar</taxon>
        <taxon>Alveolata</taxon>
        <taxon>Ciliophora</taxon>
        <taxon>Intramacronucleata</taxon>
        <taxon>Oligohymenophorea</taxon>
        <taxon>Hymenostomatida</taxon>
        <taxon>Tetrahymenina</taxon>
        <taxon>Tetrahymenidae</taxon>
        <taxon>Tetrahymena</taxon>
    </lineage>
</organism>
<dbReference type="RefSeq" id="XP_012653060.1">
    <property type="nucleotide sequence ID" value="XM_012797606.1"/>
</dbReference>
<keyword evidence="1" id="KW-1133">Transmembrane helix</keyword>
<evidence type="ECO:0000313" key="3">
    <source>
        <dbReference type="Proteomes" id="UP000009168"/>
    </source>
</evidence>
<dbReference type="AlphaFoldDB" id="W7XCU3"/>
<dbReference type="Proteomes" id="UP000009168">
    <property type="component" value="Unassembled WGS sequence"/>
</dbReference>
<evidence type="ECO:0000313" key="2">
    <source>
        <dbReference type="EMBL" id="EWS74383.1"/>
    </source>
</evidence>
<keyword evidence="1" id="KW-0472">Membrane</keyword>
<protein>
    <submittedName>
        <fullName evidence="2">Transmembrane protein, putative</fullName>
    </submittedName>
</protein>
<sequence length="258" mass="31358">MLLKQKKQLERNQAYSYFQISQYKAMSQILIIFFFSQLIPVLCKRENIKTVIDYNIIKRIQIQLKTMLFKYNFQINKLDSIFYIQQQNLFISNIYRVSLIKIIGKYKEKSQIKIVFYVKVNQKLKKSKKIKACRRAHIILNLQFVINNLNCFSQSKKTNKILQKTIKFLICFHQLKYICYQFNKNHKQIYKHNLLFTINSDLQGNFNTLKISFYLFKLDFFLCFINYFLLHLIQLTIIHKPKNIHNYYNTQILIKNRN</sequence>